<evidence type="ECO:0000313" key="2">
    <source>
        <dbReference type="Proteomes" id="UP000583454"/>
    </source>
</evidence>
<protein>
    <recommendedName>
        <fullName evidence="3">DUF4279 domain-containing protein</fullName>
    </recommendedName>
</protein>
<sequence length="146" mass="16678">MTYAAIVLKGEHLDPDLVSAIMEREPTLSYRRGDTYSVKGREQERRFGLWVYSTRNIVASGSLKKHLEALEIAILGLRSAWSEKRWLKMKALVEDQGVELRIDVFWYGPAQSEFPHISLSFQHLIDEAGGSIQTDFHRDEDATQVA</sequence>
<evidence type="ECO:0000313" key="1">
    <source>
        <dbReference type="EMBL" id="MBB5757814.1"/>
    </source>
</evidence>
<keyword evidence="2" id="KW-1185">Reference proteome</keyword>
<proteinExistence type="predicted"/>
<name>A0A840ZKY0_9HYPH</name>
<accession>A0A840ZKY0</accession>
<dbReference type="Proteomes" id="UP000583454">
    <property type="component" value="Unassembled WGS sequence"/>
</dbReference>
<evidence type="ECO:0008006" key="3">
    <source>
        <dbReference type="Google" id="ProtNLM"/>
    </source>
</evidence>
<organism evidence="1 2">
    <name type="scientific">Methylorubrum rhodinum</name>
    <dbReference type="NCBI Taxonomy" id="29428"/>
    <lineage>
        <taxon>Bacteria</taxon>
        <taxon>Pseudomonadati</taxon>
        <taxon>Pseudomonadota</taxon>
        <taxon>Alphaproteobacteria</taxon>
        <taxon>Hyphomicrobiales</taxon>
        <taxon>Methylobacteriaceae</taxon>
        <taxon>Methylorubrum</taxon>
    </lineage>
</organism>
<gene>
    <name evidence="1" type="ORF">HNR00_002530</name>
</gene>
<dbReference type="InterPro" id="IPR025459">
    <property type="entry name" value="DUF4279"/>
</dbReference>
<dbReference type="Pfam" id="PF14106">
    <property type="entry name" value="DUF4279"/>
    <property type="match status" value="1"/>
</dbReference>
<dbReference type="EMBL" id="JACHOP010000009">
    <property type="protein sequence ID" value="MBB5757814.1"/>
    <property type="molecule type" value="Genomic_DNA"/>
</dbReference>
<comment type="caution">
    <text evidence="1">The sequence shown here is derived from an EMBL/GenBank/DDBJ whole genome shotgun (WGS) entry which is preliminary data.</text>
</comment>
<dbReference type="RefSeq" id="WP_183569693.1">
    <property type="nucleotide sequence ID" value="NZ_JACHOP010000009.1"/>
</dbReference>
<dbReference type="AlphaFoldDB" id="A0A840ZKY0"/>
<reference evidence="1 2" key="1">
    <citation type="submission" date="2020-08" db="EMBL/GenBank/DDBJ databases">
        <title>Genomic Encyclopedia of Type Strains, Phase IV (KMG-IV): sequencing the most valuable type-strain genomes for metagenomic binning, comparative biology and taxonomic classification.</title>
        <authorList>
            <person name="Goeker M."/>
        </authorList>
    </citation>
    <scope>NUCLEOTIDE SEQUENCE [LARGE SCALE GENOMIC DNA]</scope>
    <source>
        <strain evidence="1 2">DSM 2163</strain>
    </source>
</reference>